<dbReference type="SUPFAM" id="SSF63712">
    <property type="entry name" value="Nicotinic receptor ligand binding domain-like"/>
    <property type="match status" value="1"/>
</dbReference>
<dbReference type="GO" id="GO:0016020">
    <property type="term" value="C:membrane"/>
    <property type="evidence" value="ECO:0007669"/>
    <property type="project" value="InterPro"/>
</dbReference>
<dbReference type="GO" id="GO:0005230">
    <property type="term" value="F:extracellular ligand-gated monoatomic ion channel activity"/>
    <property type="evidence" value="ECO:0007669"/>
    <property type="project" value="InterPro"/>
</dbReference>
<dbReference type="InterPro" id="IPR036734">
    <property type="entry name" value="Neur_chan_lig-bd_sf"/>
</dbReference>
<comment type="caution">
    <text evidence="2">The sequence shown here is derived from an EMBL/GenBank/DDBJ whole genome shotgun (WGS) entry which is preliminary data.</text>
</comment>
<proteinExistence type="predicted"/>
<reference evidence="2 3" key="1">
    <citation type="journal article" date="2019" name="Sci. Rep.">
        <title>Orb-weaving spider Araneus ventricosus genome elucidates the spidroin gene catalogue.</title>
        <authorList>
            <person name="Kono N."/>
            <person name="Nakamura H."/>
            <person name="Ohtoshi R."/>
            <person name="Moran D.A.P."/>
            <person name="Shinohara A."/>
            <person name="Yoshida Y."/>
            <person name="Fujiwara M."/>
            <person name="Mori M."/>
            <person name="Tomita M."/>
            <person name="Arakawa K."/>
        </authorList>
    </citation>
    <scope>NUCLEOTIDE SEQUENCE [LARGE SCALE GENOMIC DNA]</scope>
</reference>
<evidence type="ECO:0000313" key="3">
    <source>
        <dbReference type="Proteomes" id="UP000499080"/>
    </source>
</evidence>
<organism evidence="2 3">
    <name type="scientific">Araneus ventricosus</name>
    <name type="common">Orbweaver spider</name>
    <name type="synonym">Epeira ventricosa</name>
    <dbReference type="NCBI Taxonomy" id="182803"/>
    <lineage>
        <taxon>Eukaryota</taxon>
        <taxon>Metazoa</taxon>
        <taxon>Ecdysozoa</taxon>
        <taxon>Arthropoda</taxon>
        <taxon>Chelicerata</taxon>
        <taxon>Arachnida</taxon>
        <taxon>Araneae</taxon>
        <taxon>Araneomorphae</taxon>
        <taxon>Entelegynae</taxon>
        <taxon>Araneoidea</taxon>
        <taxon>Araneidae</taxon>
        <taxon>Araneus</taxon>
    </lineage>
</organism>
<dbReference type="Gene3D" id="2.70.170.10">
    <property type="entry name" value="Neurotransmitter-gated ion-channel ligand-binding domain"/>
    <property type="match status" value="1"/>
</dbReference>
<feature type="domain" description="Neurotransmitter-gated ion-channel ligand-binding" evidence="1">
    <location>
        <begin position="1"/>
        <end position="51"/>
    </location>
</feature>
<dbReference type="OrthoDB" id="407674at2759"/>
<dbReference type="InterPro" id="IPR006202">
    <property type="entry name" value="Neur_chan_lig-bd"/>
</dbReference>
<evidence type="ECO:0000313" key="2">
    <source>
        <dbReference type="EMBL" id="GBM63148.1"/>
    </source>
</evidence>
<evidence type="ECO:0000259" key="1">
    <source>
        <dbReference type="Pfam" id="PF02931"/>
    </source>
</evidence>
<dbReference type="Pfam" id="PF02931">
    <property type="entry name" value="Neur_chan_LBD"/>
    <property type="match status" value="1"/>
</dbReference>
<dbReference type="AlphaFoldDB" id="A0A4Y2HD00"/>
<dbReference type="EMBL" id="BGPR01102453">
    <property type="protein sequence ID" value="GBM63148.1"/>
    <property type="molecule type" value="Genomic_DNA"/>
</dbReference>
<keyword evidence="3" id="KW-1185">Reference proteome</keyword>
<name>A0A4Y2HD00_ARAVE</name>
<protein>
    <recommendedName>
        <fullName evidence="1">Neurotransmitter-gated ion-channel ligand-binding domain-containing protein</fullName>
    </recommendedName>
</protein>
<accession>A0A4Y2HD00</accession>
<dbReference type="Proteomes" id="UP000499080">
    <property type="component" value="Unassembled WGS sequence"/>
</dbReference>
<sequence>MKFEAYPHDTQTCSLKMESLSYTTDDLIFDWEPKVPLVVEPTIELPQHILVDTKLGDCMQEYSTGKLILNPFKDCGFSSEPFFMGFFLIQTVAF</sequence>
<gene>
    <name evidence="2" type="ORF">AVEN_120637_1</name>
</gene>